<reference evidence="3" key="2">
    <citation type="journal article" date="2021" name="PeerJ">
        <title>Extensive microbial diversity within the chicken gut microbiome revealed by metagenomics and culture.</title>
        <authorList>
            <person name="Gilroy R."/>
            <person name="Ravi A."/>
            <person name="Getino M."/>
            <person name="Pursley I."/>
            <person name="Horton D.L."/>
            <person name="Alikhan N.F."/>
            <person name="Baker D."/>
            <person name="Gharbi K."/>
            <person name="Hall N."/>
            <person name="Watson M."/>
            <person name="Adriaenssens E.M."/>
            <person name="Foster-Nyarko E."/>
            <person name="Jarju S."/>
            <person name="Secka A."/>
            <person name="Antonio M."/>
            <person name="Oren A."/>
            <person name="Chaudhuri R.R."/>
            <person name="La Ragione R."/>
            <person name="Hildebrand F."/>
            <person name="Pallen M.J."/>
        </authorList>
    </citation>
    <scope>NUCLEOTIDE SEQUENCE</scope>
    <source>
        <strain evidence="3">ChiSjej6B24-2974</strain>
    </source>
</reference>
<evidence type="ECO:0000256" key="1">
    <source>
        <dbReference type="SAM" id="Phobius"/>
    </source>
</evidence>
<dbReference type="AlphaFoldDB" id="A0A9D0ZN41"/>
<feature type="transmembrane region" description="Helical" evidence="1">
    <location>
        <begin position="272"/>
        <end position="292"/>
    </location>
</feature>
<dbReference type="Proteomes" id="UP000824260">
    <property type="component" value="Unassembled WGS sequence"/>
</dbReference>
<dbReference type="Pfam" id="PF12773">
    <property type="entry name" value="DZR"/>
    <property type="match status" value="1"/>
</dbReference>
<keyword evidence="1" id="KW-0472">Membrane</keyword>
<name>A0A9D0ZN41_9FIRM</name>
<dbReference type="InterPro" id="IPR025874">
    <property type="entry name" value="DZR"/>
</dbReference>
<organism evidence="3 4">
    <name type="scientific">Candidatus Pullichristensenella stercorigallinarum</name>
    <dbReference type="NCBI Taxonomy" id="2840909"/>
    <lineage>
        <taxon>Bacteria</taxon>
        <taxon>Bacillati</taxon>
        <taxon>Bacillota</taxon>
        <taxon>Clostridia</taxon>
        <taxon>Candidatus Pullichristensenella</taxon>
    </lineage>
</organism>
<evidence type="ECO:0000259" key="2">
    <source>
        <dbReference type="Pfam" id="PF12773"/>
    </source>
</evidence>
<evidence type="ECO:0000313" key="4">
    <source>
        <dbReference type="Proteomes" id="UP000824260"/>
    </source>
</evidence>
<feature type="domain" description="DZANK-type" evidence="2">
    <location>
        <begin position="332"/>
        <end position="375"/>
    </location>
</feature>
<keyword evidence="1" id="KW-0812">Transmembrane</keyword>
<sequence>MRKNGKKRDFLAILLVCLLILSLGAAGLSVYLERAYQDCTSSEEALERLLDGIEAAANAGGAPAVEDFDVATYALWEGWEASFNAVLVDGEGEILAQTGELVCGDLSALNMMLARYDRPIELPAVTDADGANVHRTVYGRLGLLTGEDGQTIARFIADCDGEDVPLKTGSISTPTYAHYFPSLDRELYARMTSEGYYEEQTATVSDEDIAEAEAYVRWENEELTQVGELRAEVRPLMGTFTGRTLIAFYLDNAGMRSMDAARMQIHIWAVEAVTWAIVLYAAFSLLLAVWVFRDARRRDFLPAMWGLLTLIGNVVAWLVYMLVRSRGMGSRCPRCGTALRGEFAYCPACGLQVHRSCASCGRAAEDAWKVCPYCGSELPESPKADANGALPEEKANP</sequence>
<protein>
    <submittedName>
        <fullName evidence="3">Zinc ribbon domain-containing protein</fullName>
    </submittedName>
</protein>
<proteinExistence type="predicted"/>
<reference evidence="3" key="1">
    <citation type="submission" date="2020-10" db="EMBL/GenBank/DDBJ databases">
        <authorList>
            <person name="Gilroy R."/>
        </authorList>
    </citation>
    <scope>NUCLEOTIDE SEQUENCE</scope>
    <source>
        <strain evidence="3">ChiSjej6B24-2974</strain>
    </source>
</reference>
<evidence type="ECO:0000313" key="3">
    <source>
        <dbReference type="EMBL" id="HIQ83577.1"/>
    </source>
</evidence>
<feature type="transmembrane region" description="Helical" evidence="1">
    <location>
        <begin position="304"/>
        <end position="323"/>
    </location>
</feature>
<keyword evidence="1" id="KW-1133">Transmembrane helix</keyword>
<dbReference type="EMBL" id="DVFZ01000103">
    <property type="protein sequence ID" value="HIQ83577.1"/>
    <property type="molecule type" value="Genomic_DNA"/>
</dbReference>
<gene>
    <name evidence="3" type="ORF">IAA52_10815</name>
</gene>
<accession>A0A9D0ZN41</accession>
<comment type="caution">
    <text evidence="3">The sequence shown here is derived from an EMBL/GenBank/DDBJ whole genome shotgun (WGS) entry which is preliminary data.</text>
</comment>